<feature type="transmembrane region" description="Helical" evidence="6">
    <location>
        <begin position="48"/>
        <end position="68"/>
    </location>
</feature>
<dbReference type="PROSITE" id="PS00216">
    <property type="entry name" value="SUGAR_TRANSPORT_1"/>
    <property type="match status" value="1"/>
</dbReference>
<feature type="transmembrane region" description="Helical" evidence="6">
    <location>
        <begin position="209"/>
        <end position="229"/>
    </location>
</feature>
<feature type="transmembrane region" description="Helical" evidence="6">
    <location>
        <begin position="80"/>
        <end position="98"/>
    </location>
</feature>
<feature type="transmembrane region" description="Helical" evidence="6">
    <location>
        <begin position="278"/>
        <end position="296"/>
    </location>
</feature>
<feature type="domain" description="Major facilitator superfamily (MFS) profile" evidence="7">
    <location>
        <begin position="11"/>
        <end position="393"/>
    </location>
</feature>
<dbReference type="InterPro" id="IPR020846">
    <property type="entry name" value="MFS_dom"/>
</dbReference>
<dbReference type="InterPro" id="IPR005829">
    <property type="entry name" value="Sugar_transporter_CS"/>
</dbReference>
<dbReference type="RefSeq" id="WP_345426807.1">
    <property type="nucleotide sequence ID" value="NZ_AP031496.1"/>
</dbReference>
<feature type="transmembrane region" description="Helical" evidence="6">
    <location>
        <begin position="302"/>
        <end position="326"/>
    </location>
</feature>
<feature type="transmembrane region" description="Helical" evidence="6">
    <location>
        <begin position="138"/>
        <end position="158"/>
    </location>
</feature>
<feature type="transmembrane region" description="Helical" evidence="6">
    <location>
        <begin position="249"/>
        <end position="266"/>
    </location>
</feature>
<evidence type="ECO:0000256" key="5">
    <source>
        <dbReference type="ARBA" id="ARBA00023136"/>
    </source>
</evidence>
<name>A0AAV3U7G2_9ALTE</name>
<evidence type="ECO:0000256" key="1">
    <source>
        <dbReference type="ARBA" id="ARBA00004651"/>
    </source>
</evidence>
<proteinExistence type="predicted"/>
<dbReference type="PROSITE" id="PS50850">
    <property type="entry name" value="MFS"/>
    <property type="match status" value="1"/>
</dbReference>
<dbReference type="InterPro" id="IPR011701">
    <property type="entry name" value="MFS"/>
</dbReference>
<dbReference type="InterPro" id="IPR050189">
    <property type="entry name" value="MFS_Efflux_Transporters"/>
</dbReference>
<dbReference type="InterPro" id="IPR036259">
    <property type="entry name" value="MFS_trans_sf"/>
</dbReference>
<dbReference type="CDD" id="cd17473">
    <property type="entry name" value="MFS_arabinose_efflux_permease_like"/>
    <property type="match status" value="1"/>
</dbReference>
<protein>
    <submittedName>
        <fullName evidence="8">MFS transporter</fullName>
    </submittedName>
</protein>
<dbReference type="EMBL" id="BAABLX010000073">
    <property type="protein sequence ID" value="GAA4956604.1"/>
    <property type="molecule type" value="Genomic_DNA"/>
</dbReference>
<dbReference type="GO" id="GO:0022857">
    <property type="term" value="F:transmembrane transporter activity"/>
    <property type="evidence" value="ECO:0007669"/>
    <property type="project" value="InterPro"/>
</dbReference>
<feature type="transmembrane region" description="Helical" evidence="6">
    <location>
        <begin position="338"/>
        <end position="359"/>
    </location>
</feature>
<reference evidence="9" key="1">
    <citation type="journal article" date="2019" name="Int. J. Syst. Evol. Microbiol.">
        <title>The Global Catalogue of Microorganisms (GCM) 10K type strain sequencing project: providing services to taxonomists for standard genome sequencing and annotation.</title>
        <authorList>
            <consortium name="The Broad Institute Genomics Platform"/>
            <consortium name="The Broad Institute Genome Sequencing Center for Infectious Disease"/>
            <person name="Wu L."/>
            <person name="Ma J."/>
        </authorList>
    </citation>
    <scope>NUCLEOTIDE SEQUENCE [LARGE SCALE GENOMIC DNA]</scope>
    <source>
        <strain evidence="9">JCM 19134</strain>
    </source>
</reference>
<sequence length="404" mass="43287">MGTGKTAGSLQGVMLIFPITLTVMGAVLLAPIVPQLMAEFGHVPNANYWVPLLLSLPAICIALGAPVAGWLADRVGRRRLLIMAMAVYGVCGVAPILTNSYWTIFGLRIGVGVCEAIVITCSTTLIGDYFKGDQRDKWLGSQAALASFSAMCLFPVAGFLGQNFGWKGPFALYATSFIFMLGVVLFTWEPDSSLNPEAESSAPKEPLPWKHLLVVCFFTVVGGILFYILQFQMSSALAQFDIQSATTTGLLLSLASIGVPLGAIFYRFAHRKLSTKALLTLEFGILGVGFICMSHAPNYPMFVAAGLINQFGAGMLLPTLLTWAVSPLAHSIRGKGTGIWQSTFAFGQFATTLSFAWVFSMVGQDNILATFQVFGAVAIVVCCISFLLLPKQISYAPLATSGHH</sequence>
<evidence type="ECO:0000313" key="8">
    <source>
        <dbReference type="EMBL" id="GAA4956604.1"/>
    </source>
</evidence>
<evidence type="ECO:0000256" key="4">
    <source>
        <dbReference type="ARBA" id="ARBA00022989"/>
    </source>
</evidence>
<gene>
    <name evidence="8" type="ORF">GCM10025791_41150</name>
</gene>
<feature type="transmembrane region" description="Helical" evidence="6">
    <location>
        <begin position="170"/>
        <end position="188"/>
    </location>
</feature>
<dbReference type="PANTHER" id="PTHR43124">
    <property type="entry name" value="PURINE EFFLUX PUMP PBUE"/>
    <property type="match status" value="1"/>
</dbReference>
<comment type="subcellular location">
    <subcellularLocation>
        <location evidence="1">Cell membrane</location>
        <topology evidence="1">Multi-pass membrane protein</topology>
    </subcellularLocation>
</comment>
<dbReference type="Gene3D" id="1.20.1250.20">
    <property type="entry name" value="MFS general substrate transporter like domains"/>
    <property type="match status" value="1"/>
</dbReference>
<keyword evidence="2" id="KW-1003">Cell membrane</keyword>
<accession>A0AAV3U7G2</accession>
<feature type="transmembrane region" description="Helical" evidence="6">
    <location>
        <begin position="12"/>
        <end position="33"/>
    </location>
</feature>
<keyword evidence="9" id="KW-1185">Reference proteome</keyword>
<dbReference type="Proteomes" id="UP001409585">
    <property type="component" value="Unassembled WGS sequence"/>
</dbReference>
<keyword evidence="5 6" id="KW-0472">Membrane</keyword>
<dbReference type="Pfam" id="PF07690">
    <property type="entry name" value="MFS_1"/>
    <property type="match status" value="1"/>
</dbReference>
<evidence type="ECO:0000256" key="6">
    <source>
        <dbReference type="SAM" id="Phobius"/>
    </source>
</evidence>
<dbReference type="AlphaFoldDB" id="A0AAV3U7G2"/>
<feature type="transmembrane region" description="Helical" evidence="6">
    <location>
        <begin position="371"/>
        <end position="389"/>
    </location>
</feature>
<organism evidence="8 9">
    <name type="scientific">Halioxenophilus aromaticivorans</name>
    <dbReference type="NCBI Taxonomy" id="1306992"/>
    <lineage>
        <taxon>Bacteria</taxon>
        <taxon>Pseudomonadati</taxon>
        <taxon>Pseudomonadota</taxon>
        <taxon>Gammaproteobacteria</taxon>
        <taxon>Alteromonadales</taxon>
        <taxon>Alteromonadaceae</taxon>
        <taxon>Halioxenophilus</taxon>
    </lineage>
</organism>
<evidence type="ECO:0000256" key="3">
    <source>
        <dbReference type="ARBA" id="ARBA00022692"/>
    </source>
</evidence>
<keyword evidence="4 6" id="KW-1133">Transmembrane helix</keyword>
<evidence type="ECO:0000313" key="9">
    <source>
        <dbReference type="Proteomes" id="UP001409585"/>
    </source>
</evidence>
<dbReference type="PANTHER" id="PTHR43124:SF3">
    <property type="entry name" value="CHLORAMPHENICOL EFFLUX PUMP RV0191"/>
    <property type="match status" value="1"/>
</dbReference>
<dbReference type="SUPFAM" id="SSF103473">
    <property type="entry name" value="MFS general substrate transporter"/>
    <property type="match status" value="1"/>
</dbReference>
<evidence type="ECO:0000259" key="7">
    <source>
        <dbReference type="PROSITE" id="PS50850"/>
    </source>
</evidence>
<comment type="caution">
    <text evidence="8">The sequence shown here is derived from an EMBL/GenBank/DDBJ whole genome shotgun (WGS) entry which is preliminary data.</text>
</comment>
<dbReference type="GO" id="GO:0005886">
    <property type="term" value="C:plasma membrane"/>
    <property type="evidence" value="ECO:0007669"/>
    <property type="project" value="UniProtKB-SubCell"/>
</dbReference>
<keyword evidence="3 6" id="KW-0812">Transmembrane</keyword>
<evidence type="ECO:0000256" key="2">
    <source>
        <dbReference type="ARBA" id="ARBA00022475"/>
    </source>
</evidence>
<feature type="transmembrane region" description="Helical" evidence="6">
    <location>
        <begin position="104"/>
        <end position="126"/>
    </location>
</feature>